<dbReference type="InterPro" id="IPR013805">
    <property type="entry name" value="GrpE_CC"/>
</dbReference>
<keyword evidence="3" id="KW-0963">Cytoplasm</keyword>
<dbReference type="PANTHER" id="PTHR21237:SF23">
    <property type="entry name" value="GRPE PROTEIN HOMOLOG, MITOCHONDRIAL"/>
    <property type="match status" value="1"/>
</dbReference>
<gene>
    <name evidence="3" type="primary">grpE</name>
    <name evidence="7" type="ORF">N7548_04585</name>
</gene>
<keyword evidence="2 3" id="KW-0143">Chaperone</keyword>
<protein>
    <recommendedName>
        <fullName evidence="3 4">Protein GrpE</fullName>
    </recommendedName>
    <alternativeName>
        <fullName evidence="3">HSP-70 cofactor</fullName>
    </alternativeName>
</protein>
<dbReference type="InterPro" id="IPR009012">
    <property type="entry name" value="GrpE_head"/>
</dbReference>
<dbReference type="Pfam" id="PF01025">
    <property type="entry name" value="GrpE"/>
    <property type="match status" value="1"/>
</dbReference>
<dbReference type="RefSeq" id="WP_263608267.1">
    <property type="nucleotide sequence ID" value="NZ_JAOVQM010000003.1"/>
</dbReference>
<dbReference type="PANTHER" id="PTHR21237">
    <property type="entry name" value="GRPE PROTEIN"/>
    <property type="match status" value="1"/>
</dbReference>
<dbReference type="Proteomes" id="UP001177160">
    <property type="component" value="Unassembled WGS sequence"/>
</dbReference>
<dbReference type="InterPro" id="IPR000740">
    <property type="entry name" value="GrpE"/>
</dbReference>
<evidence type="ECO:0000256" key="5">
    <source>
        <dbReference type="RuleBase" id="RU004478"/>
    </source>
</evidence>
<comment type="caution">
    <text evidence="7">The sequence shown here is derived from an EMBL/GenBank/DDBJ whole genome shotgun (WGS) entry which is preliminary data.</text>
</comment>
<organism evidence="7 8">
    <name type="scientific">Paracholeplasma manati</name>
    <dbReference type="NCBI Taxonomy" id="591373"/>
    <lineage>
        <taxon>Bacteria</taxon>
        <taxon>Bacillati</taxon>
        <taxon>Mycoplasmatota</taxon>
        <taxon>Mollicutes</taxon>
        <taxon>Acholeplasmatales</taxon>
        <taxon>Acholeplasmataceae</taxon>
        <taxon>Paracholeplasma</taxon>
    </lineage>
</organism>
<proteinExistence type="inferred from homology"/>
<keyword evidence="3 4" id="KW-0346">Stress response</keyword>
<dbReference type="Gene3D" id="2.30.22.10">
    <property type="entry name" value="Head domain of nucleotide exchange factor GrpE"/>
    <property type="match status" value="1"/>
</dbReference>
<name>A0ABT2Y5U1_9MOLU</name>
<evidence type="ECO:0000256" key="1">
    <source>
        <dbReference type="ARBA" id="ARBA00009054"/>
    </source>
</evidence>
<reference evidence="7" key="1">
    <citation type="submission" date="2022-09" db="EMBL/GenBank/DDBJ databases">
        <title>Novel Mycoplasma species identified in domestic and wild animals.</title>
        <authorList>
            <person name="Volokhov D.V."/>
            <person name="Furtak V.A."/>
            <person name="Zagorodnyaya T.A."/>
        </authorList>
    </citation>
    <scope>NUCLEOTIDE SEQUENCE</scope>
    <source>
        <strain evidence="7">Oakley</strain>
    </source>
</reference>
<evidence type="ECO:0000256" key="6">
    <source>
        <dbReference type="SAM" id="MobiDB-lite"/>
    </source>
</evidence>
<sequence length="191" mass="22227">MDDKELKEDVTSETAAHEEKKAKEKKKSEKDQLKAEIEQLKAENANLKDQYLRERAELENFKKRTHQERINERKYAAQNVIESLINPIDQLRIVTNMTVDNDVLRNYLIGFKMINDQILGILEQEGLKEIQAMNAMFDPNIHHAIDTVSDKDKPKGMILAVQQTGYMFKERVIRPAMVKVNEWSDENGNNE</sequence>
<dbReference type="Gene3D" id="3.90.20.20">
    <property type="match status" value="1"/>
</dbReference>
<feature type="region of interest" description="Disordered" evidence="6">
    <location>
        <begin position="1"/>
        <end position="32"/>
    </location>
</feature>
<dbReference type="SUPFAM" id="SSF58014">
    <property type="entry name" value="Coiled-coil domain of nucleotide exchange factor GrpE"/>
    <property type="match status" value="1"/>
</dbReference>
<comment type="subcellular location">
    <subcellularLocation>
        <location evidence="3">Cytoplasm</location>
    </subcellularLocation>
</comment>
<accession>A0ABT2Y5U1</accession>
<evidence type="ECO:0000313" key="8">
    <source>
        <dbReference type="Proteomes" id="UP001177160"/>
    </source>
</evidence>
<comment type="similarity">
    <text evidence="1 3 5">Belongs to the GrpE family.</text>
</comment>
<dbReference type="SUPFAM" id="SSF51064">
    <property type="entry name" value="Head domain of nucleotide exchange factor GrpE"/>
    <property type="match status" value="1"/>
</dbReference>
<dbReference type="PRINTS" id="PR00773">
    <property type="entry name" value="GRPEPROTEIN"/>
</dbReference>
<dbReference type="PROSITE" id="PS01071">
    <property type="entry name" value="GRPE"/>
    <property type="match status" value="1"/>
</dbReference>
<evidence type="ECO:0000256" key="3">
    <source>
        <dbReference type="HAMAP-Rule" id="MF_01151"/>
    </source>
</evidence>
<dbReference type="CDD" id="cd00446">
    <property type="entry name" value="GrpE"/>
    <property type="match status" value="1"/>
</dbReference>
<evidence type="ECO:0000256" key="4">
    <source>
        <dbReference type="RuleBase" id="RU000639"/>
    </source>
</evidence>
<evidence type="ECO:0000313" key="7">
    <source>
        <dbReference type="EMBL" id="MCV2232101.1"/>
    </source>
</evidence>
<comment type="subunit">
    <text evidence="3">Homodimer.</text>
</comment>
<dbReference type="EMBL" id="JAOVQM010000003">
    <property type="protein sequence ID" value="MCV2232101.1"/>
    <property type="molecule type" value="Genomic_DNA"/>
</dbReference>
<evidence type="ECO:0000256" key="2">
    <source>
        <dbReference type="ARBA" id="ARBA00023186"/>
    </source>
</evidence>
<dbReference type="HAMAP" id="MF_01151">
    <property type="entry name" value="GrpE"/>
    <property type="match status" value="1"/>
</dbReference>
<comment type="function">
    <text evidence="3 4">Participates actively in the response to hyperosmotic and heat shock by preventing the aggregation of stress-denatured proteins, in association with DnaK and GrpE. It is the nucleotide exchange factor for DnaK and may function as a thermosensor. Unfolded proteins bind initially to DnaJ; upon interaction with the DnaJ-bound protein, DnaK hydrolyzes its bound ATP, resulting in the formation of a stable complex. GrpE releases ADP from DnaK; ATP binding to DnaK triggers the release of the substrate protein, thus completing the reaction cycle. Several rounds of ATP-dependent interactions between DnaJ, DnaK and GrpE are required for fully efficient folding.</text>
</comment>
<keyword evidence="8" id="KW-1185">Reference proteome</keyword>